<dbReference type="OrthoDB" id="9784984at2"/>
<dbReference type="PANTHER" id="PTHR43133:SF8">
    <property type="entry name" value="RNA POLYMERASE SIGMA FACTOR HI_1459-RELATED"/>
    <property type="match status" value="1"/>
</dbReference>
<dbReference type="InterPro" id="IPR013249">
    <property type="entry name" value="RNA_pol_sigma70_r4_t2"/>
</dbReference>
<evidence type="ECO:0000259" key="7">
    <source>
        <dbReference type="Pfam" id="PF08281"/>
    </source>
</evidence>
<evidence type="ECO:0000256" key="1">
    <source>
        <dbReference type="ARBA" id="ARBA00010641"/>
    </source>
</evidence>
<dbReference type="Pfam" id="PF04542">
    <property type="entry name" value="Sigma70_r2"/>
    <property type="match status" value="1"/>
</dbReference>
<dbReference type="NCBIfam" id="TIGR02937">
    <property type="entry name" value="sigma70-ECF"/>
    <property type="match status" value="1"/>
</dbReference>
<dbReference type="InterPro" id="IPR036388">
    <property type="entry name" value="WH-like_DNA-bd_sf"/>
</dbReference>
<dbReference type="RefSeq" id="WP_161823060.1">
    <property type="nucleotide sequence ID" value="NZ_LSRS01000007.1"/>
</dbReference>
<dbReference type="CDD" id="cd06171">
    <property type="entry name" value="Sigma70_r4"/>
    <property type="match status" value="1"/>
</dbReference>
<dbReference type="SUPFAM" id="SSF88946">
    <property type="entry name" value="Sigma2 domain of RNA polymerase sigma factors"/>
    <property type="match status" value="1"/>
</dbReference>
<evidence type="ECO:0000256" key="4">
    <source>
        <dbReference type="ARBA" id="ARBA00023125"/>
    </source>
</evidence>
<dbReference type="SUPFAM" id="SSF88659">
    <property type="entry name" value="Sigma3 and sigma4 domains of RNA polymerase sigma factors"/>
    <property type="match status" value="1"/>
</dbReference>
<accession>A0A9D3AX84</accession>
<dbReference type="InterPro" id="IPR007627">
    <property type="entry name" value="RNA_pol_sigma70_r2"/>
</dbReference>
<protein>
    <submittedName>
        <fullName evidence="8">ECF RNA polymerase sigma-E factor</fullName>
    </submittedName>
</protein>
<sequence>MHLTDEVLVQKTKKGDLDAFDELVRRYEGKIYGLAYRFMGNHADASDLAQDTFIRVYQALTGFRGDAAFSTWLYRIATNICRDELRKRQRRRSVSMDEMIDFSPTNMPAADGSYSPEEIVQRREMQRQVQLCLNELSDDHRLILILREIQGLSYEEIATALQCSIGTVKSRISRARSALKDRMSKQGELLAVSQRLITERGKNNAVSKHL</sequence>
<name>A0A9D3AX84_9FIRM</name>
<reference evidence="8" key="1">
    <citation type="submission" date="2016-02" db="EMBL/GenBank/DDBJ databases">
        <title>Draft Genome Sequence of Sporotomaculum syntrophicum Strain FB, a Syntrophic Benzoate Degrader.</title>
        <authorList>
            <person name="Nobu M.K."/>
            <person name="Narihiro T."/>
            <person name="Qiu Y.-L."/>
            <person name="Ohashi A."/>
            <person name="Liu W.-T."/>
            <person name="Yuji S."/>
        </authorList>
    </citation>
    <scope>NUCLEOTIDE SEQUENCE</scope>
    <source>
        <strain evidence="8">FB</strain>
    </source>
</reference>
<dbReference type="GO" id="GO:0006352">
    <property type="term" value="P:DNA-templated transcription initiation"/>
    <property type="evidence" value="ECO:0007669"/>
    <property type="project" value="InterPro"/>
</dbReference>
<dbReference type="GO" id="GO:0003677">
    <property type="term" value="F:DNA binding"/>
    <property type="evidence" value="ECO:0007669"/>
    <property type="project" value="UniProtKB-KW"/>
</dbReference>
<proteinExistence type="inferred from homology"/>
<dbReference type="GO" id="GO:0016987">
    <property type="term" value="F:sigma factor activity"/>
    <property type="evidence" value="ECO:0007669"/>
    <property type="project" value="UniProtKB-KW"/>
</dbReference>
<dbReference type="PANTHER" id="PTHR43133">
    <property type="entry name" value="RNA POLYMERASE ECF-TYPE SIGMA FACTO"/>
    <property type="match status" value="1"/>
</dbReference>
<dbReference type="Pfam" id="PF08281">
    <property type="entry name" value="Sigma70_r4_2"/>
    <property type="match status" value="1"/>
</dbReference>
<evidence type="ECO:0000256" key="2">
    <source>
        <dbReference type="ARBA" id="ARBA00023015"/>
    </source>
</evidence>
<keyword evidence="9" id="KW-1185">Reference proteome</keyword>
<keyword evidence="5" id="KW-0804">Transcription</keyword>
<evidence type="ECO:0000259" key="6">
    <source>
        <dbReference type="Pfam" id="PF04542"/>
    </source>
</evidence>
<evidence type="ECO:0000256" key="5">
    <source>
        <dbReference type="ARBA" id="ARBA00023163"/>
    </source>
</evidence>
<comment type="similarity">
    <text evidence="1">Belongs to the sigma-70 factor family. ECF subfamily.</text>
</comment>
<feature type="domain" description="RNA polymerase sigma-70 region 2" evidence="6">
    <location>
        <begin position="23"/>
        <end position="91"/>
    </location>
</feature>
<keyword evidence="4" id="KW-0238">DNA-binding</keyword>
<keyword evidence="3" id="KW-0731">Sigma factor</keyword>
<evidence type="ECO:0000256" key="3">
    <source>
        <dbReference type="ARBA" id="ARBA00023082"/>
    </source>
</evidence>
<dbReference type="Gene3D" id="1.10.10.10">
    <property type="entry name" value="Winged helix-like DNA-binding domain superfamily/Winged helix DNA-binding domain"/>
    <property type="match status" value="1"/>
</dbReference>
<comment type="caution">
    <text evidence="8">The sequence shown here is derived from an EMBL/GenBank/DDBJ whole genome shotgun (WGS) entry which is preliminary data.</text>
</comment>
<dbReference type="InterPro" id="IPR039425">
    <property type="entry name" value="RNA_pol_sigma-70-like"/>
</dbReference>
<dbReference type="Proteomes" id="UP000798488">
    <property type="component" value="Unassembled WGS sequence"/>
</dbReference>
<gene>
    <name evidence="8" type="primary">rpoE</name>
    <name evidence="8" type="ORF">SPSYN_02784</name>
</gene>
<dbReference type="InterPro" id="IPR013324">
    <property type="entry name" value="RNA_pol_sigma_r3/r4-like"/>
</dbReference>
<keyword evidence="2" id="KW-0805">Transcription regulation</keyword>
<dbReference type="EMBL" id="LSRS01000007">
    <property type="protein sequence ID" value="KAF1084131.1"/>
    <property type="molecule type" value="Genomic_DNA"/>
</dbReference>
<dbReference type="AlphaFoldDB" id="A0A9D3AX84"/>
<dbReference type="Gene3D" id="1.10.1740.10">
    <property type="match status" value="1"/>
</dbReference>
<dbReference type="InterPro" id="IPR014284">
    <property type="entry name" value="RNA_pol_sigma-70_dom"/>
</dbReference>
<organism evidence="8 9">
    <name type="scientific">Sporotomaculum syntrophicum</name>
    <dbReference type="NCBI Taxonomy" id="182264"/>
    <lineage>
        <taxon>Bacteria</taxon>
        <taxon>Bacillati</taxon>
        <taxon>Bacillota</taxon>
        <taxon>Clostridia</taxon>
        <taxon>Eubacteriales</taxon>
        <taxon>Desulfallaceae</taxon>
        <taxon>Sporotomaculum</taxon>
    </lineage>
</organism>
<evidence type="ECO:0000313" key="8">
    <source>
        <dbReference type="EMBL" id="KAF1084131.1"/>
    </source>
</evidence>
<dbReference type="InterPro" id="IPR013325">
    <property type="entry name" value="RNA_pol_sigma_r2"/>
</dbReference>
<feature type="domain" description="RNA polymerase sigma factor 70 region 4 type 2" evidence="7">
    <location>
        <begin position="127"/>
        <end position="179"/>
    </location>
</feature>
<evidence type="ECO:0000313" key="9">
    <source>
        <dbReference type="Proteomes" id="UP000798488"/>
    </source>
</evidence>